<evidence type="ECO:0000313" key="2">
    <source>
        <dbReference type="Proteomes" id="UP001362999"/>
    </source>
</evidence>
<proteinExistence type="predicted"/>
<evidence type="ECO:0000313" key="1">
    <source>
        <dbReference type="EMBL" id="KAK7016920.1"/>
    </source>
</evidence>
<name>A0AAW0AU48_9AGAR</name>
<keyword evidence="2" id="KW-1185">Reference proteome</keyword>
<gene>
    <name evidence="1" type="ORF">R3P38DRAFT_1333932</name>
</gene>
<comment type="caution">
    <text evidence="1">The sequence shown here is derived from an EMBL/GenBank/DDBJ whole genome shotgun (WGS) entry which is preliminary data.</text>
</comment>
<dbReference type="Proteomes" id="UP001362999">
    <property type="component" value="Unassembled WGS sequence"/>
</dbReference>
<sequence length="359" mass="40269">MLAHLETDRAFIAEKEAQILNLEAQILVLRQRITDIRAAQKPAQKRLDSYRYPVLSLPNEIVSEILVHAIPPYPQAPPTVSPTTLTHICRQWRDIALATQRLWRSLKLDRNAGASEAAWRALANSWVERAGSHPLSLYAHFMDPSLVFPTFGDRLEYLYAYPPSVQYATGINVDSSLPMLHSLGLDSLRYSFPVSFTLRDGVAPLLRTVSLDSIPFRQLTLPWAQLTSLTLKGITGSDTEKILRQSSRLVYCELETRGPTSIASDIQLPQLESLLILMRSPLQGADFLPHLVVPALRCFQAPETFLGSCPIEFLQSFISNSMCQLAELRVIDASTTPSQPYLANFPSISRIHVTSYRMQ</sequence>
<accession>A0AAW0AU48</accession>
<dbReference type="Gene3D" id="1.20.1280.50">
    <property type="match status" value="1"/>
</dbReference>
<protein>
    <recommendedName>
        <fullName evidence="3">F-box domain-containing protein</fullName>
    </recommendedName>
</protein>
<evidence type="ECO:0008006" key="3">
    <source>
        <dbReference type="Google" id="ProtNLM"/>
    </source>
</evidence>
<organism evidence="1 2">
    <name type="scientific">Favolaschia claudopus</name>
    <dbReference type="NCBI Taxonomy" id="2862362"/>
    <lineage>
        <taxon>Eukaryota</taxon>
        <taxon>Fungi</taxon>
        <taxon>Dikarya</taxon>
        <taxon>Basidiomycota</taxon>
        <taxon>Agaricomycotina</taxon>
        <taxon>Agaricomycetes</taxon>
        <taxon>Agaricomycetidae</taxon>
        <taxon>Agaricales</taxon>
        <taxon>Marasmiineae</taxon>
        <taxon>Mycenaceae</taxon>
        <taxon>Favolaschia</taxon>
    </lineage>
</organism>
<dbReference type="AlphaFoldDB" id="A0AAW0AU48"/>
<reference evidence="1 2" key="1">
    <citation type="journal article" date="2024" name="J Genomics">
        <title>Draft genome sequencing and assembly of Favolaschia claudopus CIRM-BRFM 2984 isolated from oak limbs.</title>
        <authorList>
            <person name="Navarro D."/>
            <person name="Drula E."/>
            <person name="Chaduli D."/>
            <person name="Cazenave R."/>
            <person name="Ahrendt S."/>
            <person name="Wang J."/>
            <person name="Lipzen A."/>
            <person name="Daum C."/>
            <person name="Barry K."/>
            <person name="Grigoriev I.V."/>
            <person name="Favel A."/>
            <person name="Rosso M.N."/>
            <person name="Martin F."/>
        </authorList>
    </citation>
    <scope>NUCLEOTIDE SEQUENCE [LARGE SCALE GENOMIC DNA]</scope>
    <source>
        <strain evidence="1 2">CIRM-BRFM 2984</strain>
    </source>
</reference>
<dbReference type="EMBL" id="JAWWNJ010000049">
    <property type="protein sequence ID" value="KAK7016920.1"/>
    <property type="molecule type" value="Genomic_DNA"/>
</dbReference>